<keyword evidence="6" id="KW-0456">Lyase</keyword>
<feature type="region of interest" description="Disordered" evidence="5">
    <location>
        <begin position="259"/>
        <end position="309"/>
    </location>
</feature>
<feature type="region of interest" description="Disordered" evidence="5">
    <location>
        <begin position="1"/>
        <end position="25"/>
    </location>
</feature>
<sequence length="524" mass="57430">MAVQFSSSPKVGDAQSAVSVTDNHQQAETQQQLCTPTCSSNGTHSDGYTGAFEGPEKLLEMWFAPSAEAATCIHRDSRLCDEDVDQWTESRTGLRCVPRAVWREMLDLVHCQVLSTLCNEHLDSYLLRQVTTATYSCESSFFVYPHKLVLKTCGTTTLLYAIPRILEIAGDCLGVSGAYQLFYSRKNFMFPNLQEELHRSWGKEVTYLDAHFPEGSAYLIGKTNRDHWHVYISGPHDIACTTGIGSLAQMQVQECSKRRDEESENLADTAVNNSTEGSPVINALSRTSSRSTIDGQNSTVNPRHHVSSLPARPMQLSSEDTTVEILMTGLDPKRMRVMYLGAISATEGAAGGKAVEQESGIASIYPESVSDSYLFTPCGFSLNGLQGDGYYTIHVTPEPHCSYASFETNVSCDKSIDLGSPEGIKRLVEQVTAVFGPRFVTVTVFKARGTGGGGGSDNGLFVESAMAKMEMAKNGVQRSVAGNGLAFDIAPPTFAPIDGYRSVDRVLYEFDHYWLRYGYYVKAV</sequence>
<protein>
    <submittedName>
        <fullName evidence="6">Spermidine resistance protein</fullName>
        <ecNumber evidence="6">4.1.1.50</ecNumber>
    </submittedName>
</protein>
<evidence type="ECO:0000256" key="4">
    <source>
        <dbReference type="ARBA" id="ARBA00023115"/>
    </source>
</evidence>
<gene>
    <name evidence="6" type="primary">SPE2</name>
    <name evidence="6" type="ORF">LPJ64_004004</name>
</gene>
<evidence type="ECO:0000256" key="5">
    <source>
        <dbReference type="SAM" id="MobiDB-lite"/>
    </source>
</evidence>
<organism evidence="6 7">
    <name type="scientific">Coemansia asiatica</name>
    <dbReference type="NCBI Taxonomy" id="1052880"/>
    <lineage>
        <taxon>Eukaryota</taxon>
        <taxon>Fungi</taxon>
        <taxon>Fungi incertae sedis</taxon>
        <taxon>Zoopagomycota</taxon>
        <taxon>Kickxellomycotina</taxon>
        <taxon>Kickxellomycetes</taxon>
        <taxon>Kickxellales</taxon>
        <taxon>Kickxellaceae</taxon>
        <taxon>Coemansia</taxon>
    </lineage>
</organism>
<keyword evidence="3" id="KW-0745">Spermidine biosynthesis</keyword>
<dbReference type="AlphaFoldDB" id="A0A9W8CHP8"/>
<evidence type="ECO:0000313" key="6">
    <source>
        <dbReference type="EMBL" id="KAJ1644305.1"/>
    </source>
</evidence>
<dbReference type="Gene3D" id="3.60.90.10">
    <property type="entry name" value="S-adenosylmethionine decarboxylase"/>
    <property type="match status" value="2"/>
</dbReference>
<dbReference type="GO" id="GO:0006597">
    <property type="term" value="P:spermine biosynthetic process"/>
    <property type="evidence" value="ECO:0007669"/>
    <property type="project" value="TreeGrafter"/>
</dbReference>
<dbReference type="PANTHER" id="PTHR11570:SF0">
    <property type="entry name" value="S-ADENOSYLMETHIONINE DECARBOXYLASE PROENZYME"/>
    <property type="match status" value="1"/>
</dbReference>
<comment type="caution">
    <text evidence="6">The sequence shown here is derived from an EMBL/GenBank/DDBJ whole genome shotgun (WGS) entry which is preliminary data.</text>
</comment>
<feature type="compositionally biased region" description="Polar residues" evidence="5">
    <location>
        <begin position="16"/>
        <end position="25"/>
    </location>
</feature>
<comment type="pathway">
    <text evidence="1">Amine and polyamine biosynthesis; S-adenosylmethioninamine biosynthesis; S-adenosylmethioninamine from S-adenosyl-L-methionine: step 1/1.</text>
</comment>
<accession>A0A9W8CHP8</accession>
<evidence type="ECO:0000256" key="3">
    <source>
        <dbReference type="ARBA" id="ARBA00023066"/>
    </source>
</evidence>
<dbReference type="SUPFAM" id="SSF56276">
    <property type="entry name" value="S-adenosylmethionine decarboxylase"/>
    <property type="match status" value="1"/>
</dbReference>
<name>A0A9W8CHP8_9FUNG</name>
<dbReference type="EC" id="4.1.1.50" evidence="6"/>
<proteinExistence type="inferred from homology"/>
<dbReference type="InterPro" id="IPR016067">
    <property type="entry name" value="S-AdoMet_deCO2ase_core"/>
</dbReference>
<dbReference type="Pfam" id="PF01536">
    <property type="entry name" value="SAM_decarbox"/>
    <property type="match status" value="2"/>
</dbReference>
<evidence type="ECO:0000313" key="7">
    <source>
        <dbReference type="Proteomes" id="UP001145021"/>
    </source>
</evidence>
<reference evidence="6" key="1">
    <citation type="submission" date="2022-07" db="EMBL/GenBank/DDBJ databases">
        <title>Phylogenomic reconstructions and comparative analyses of Kickxellomycotina fungi.</title>
        <authorList>
            <person name="Reynolds N.K."/>
            <person name="Stajich J.E."/>
            <person name="Barry K."/>
            <person name="Grigoriev I.V."/>
            <person name="Crous P."/>
            <person name="Smith M.E."/>
        </authorList>
    </citation>
    <scope>NUCLEOTIDE SEQUENCE</scope>
    <source>
        <strain evidence="6">NBRC 105413</strain>
    </source>
</reference>
<evidence type="ECO:0000256" key="2">
    <source>
        <dbReference type="ARBA" id="ARBA00008466"/>
    </source>
</evidence>
<dbReference type="PANTHER" id="PTHR11570">
    <property type="entry name" value="S-ADENOSYLMETHIONINE DECARBOXYLASE"/>
    <property type="match status" value="1"/>
</dbReference>
<dbReference type="GO" id="GO:0004014">
    <property type="term" value="F:adenosylmethionine decarboxylase activity"/>
    <property type="evidence" value="ECO:0007669"/>
    <property type="project" value="UniProtKB-EC"/>
</dbReference>
<keyword evidence="7" id="KW-1185">Reference proteome</keyword>
<comment type="similarity">
    <text evidence="2">Belongs to the eukaryotic AdoMetDC family.</text>
</comment>
<evidence type="ECO:0000256" key="1">
    <source>
        <dbReference type="ARBA" id="ARBA00004911"/>
    </source>
</evidence>
<dbReference type="EMBL" id="JANBOH010000176">
    <property type="protein sequence ID" value="KAJ1644305.1"/>
    <property type="molecule type" value="Genomic_DNA"/>
</dbReference>
<feature type="compositionally biased region" description="Polar residues" evidence="5">
    <location>
        <begin position="284"/>
        <end position="301"/>
    </location>
</feature>
<dbReference type="GO" id="GO:0005829">
    <property type="term" value="C:cytosol"/>
    <property type="evidence" value="ECO:0007669"/>
    <property type="project" value="TreeGrafter"/>
</dbReference>
<dbReference type="Proteomes" id="UP001145021">
    <property type="component" value="Unassembled WGS sequence"/>
</dbReference>
<keyword evidence="4" id="KW-0620">Polyamine biosynthesis</keyword>
<dbReference type="GO" id="GO:0008295">
    <property type="term" value="P:spermidine biosynthetic process"/>
    <property type="evidence" value="ECO:0007669"/>
    <property type="project" value="UniProtKB-KW"/>
</dbReference>
<dbReference type="InterPro" id="IPR048283">
    <property type="entry name" value="AdoMetDC-like"/>
</dbReference>